<feature type="chain" id="PRO_5012889024" evidence="6">
    <location>
        <begin position="20"/>
        <end position="307"/>
    </location>
</feature>
<keyword evidence="3" id="KW-0813">Transport</keyword>
<gene>
    <name evidence="8" type="ORF">BTO32_13850</name>
</gene>
<dbReference type="CDD" id="cd01146">
    <property type="entry name" value="FhuD"/>
    <property type="match status" value="1"/>
</dbReference>
<comment type="similarity">
    <text evidence="2">Belongs to the bacterial solute-binding protein 8 family.</text>
</comment>
<keyword evidence="4" id="KW-0406">Ion transport</keyword>
<dbReference type="InterPro" id="IPR002491">
    <property type="entry name" value="ABC_transptr_periplasmic_BD"/>
</dbReference>
<dbReference type="InterPro" id="IPR051313">
    <property type="entry name" value="Bact_iron-sidero_bind"/>
</dbReference>
<evidence type="ECO:0000259" key="7">
    <source>
        <dbReference type="PROSITE" id="PS50983"/>
    </source>
</evidence>
<evidence type="ECO:0000256" key="3">
    <source>
        <dbReference type="ARBA" id="ARBA00022448"/>
    </source>
</evidence>
<evidence type="ECO:0000256" key="4">
    <source>
        <dbReference type="ARBA" id="ARBA00022496"/>
    </source>
</evidence>
<feature type="signal peptide" evidence="6">
    <location>
        <begin position="1"/>
        <end position="19"/>
    </location>
</feature>
<dbReference type="STRING" id="135739.BTO32_13850"/>
<evidence type="ECO:0000313" key="8">
    <source>
        <dbReference type="EMBL" id="ONF42764.1"/>
    </source>
</evidence>
<name>A0A1V2DQ43_9GAMM</name>
<evidence type="ECO:0000256" key="1">
    <source>
        <dbReference type="ARBA" id="ARBA00004196"/>
    </source>
</evidence>
<evidence type="ECO:0000256" key="5">
    <source>
        <dbReference type="ARBA" id="ARBA00022729"/>
    </source>
</evidence>
<proteinExistence type="inferred from homology"/>
<dbReference type="Proteomes" id="UP000189339">
    <property type="component" value="Unassembled WGS sequence"/>
</dbReference>
<organism evidence="8 9">
    <name type="scientific">Marinobacter lutaoensis</name>
    <dbReference type="NCBI Taxonomy" id="135739"/>
    <lineage>
        <taxon>Bacteria</taxon>
        <taxon>Pseudomonadati</taxon>
        <taxon>Pseudomonadota</taxon>
        <taxon>Gammaproteobacteria</taxon>
        <taxon>Pseudomonadales</taxon>
        <taxon>Marinobacteraceae</taxon>
        <taxon>Marinobacter</taxon>
    </lineage>
</organism>
<keyword evidence="5 6" id="KW-0732">Signal</keyword>
<dbReference type="SUPFAM" id="SSF53807">
    <property type="entry name" value="Helical backbone' metal receptor"/>
    <property type="match status" value="1"/>
</dbReference>
<comment type="subcellular location">
    <subcellularLocation>
        <location evidence="1">Cell envelope</location>
    </subcellularLocation>
</comment>
<dbReference type="GO" id="GO:1901678">
    <property type="term" value="P:iron coordination entity transport"/>
    <property type="evidence" value="ECO:0007669"/>
    <property type="project" value="UniProtKB-ARBA"/>
</dbReference>
<dbReference type="Gene3D" id="3.40.50.1980">
    <property type="entry name" value="Nitrogenase molybdenum iron protein domain"/>
    <property type="match status" value="2"/>
</dbReference>
<dbReference type="RefSeq" id="WP_076725230.1">
    <property type="nucleotide sequence ID" value="NZ_MSCW01000008.1"/>
</dbReference>
<protein>
    <submittedName>
        <fullName evidence="8">ABC transporter substrate-binding protein</fullName>
    </submittedName>
</protein>
<dbReference type="PRINTS" id="PR01715">
    <property type="entry name" value="FERRIBNDNGPP"/>
</dbReference>
<dbReference type="EMBL" id="MSCW01000008">
    <property type="protein sequence ID" value="ONF42764.1"/>
    <property type="molecule type" value="Genomic_DNA"/>
</dbReference>
<dbReference type="PANTHER" id="PTHR30532:SF1">
    <property type="entry name" value="IRON(3+)-HYDROXAMATE-BINDING PROTEIN FHUD"/>
    <property type="match status" value="1"/>
</dbReference>
<keyword evidence="9" id="KW-1185">Reference proteome</keyword>
<dbReference type="PANTHER" id="PTHR30532">
    <property type="entry name" value="IRON III DICITRATE-BINDING PERIPLASMIC PROTEIN"/>
    <property type="match status" value="1"/>
</dbReference>
<evidence type="ECO:0000313" key="9">
    <source>
        <dbReference type="Proteomes" id="UP000189339"/>
    </source>
</evidence>
<reference evidence="8 9" key="1">
    <citation type="submission" date="2016-12" db="EMBL/GenBank/DDBJ databases">
        <title>Marinobacter lutaoensis whole genome sequencing.</title>
        <authorList>
            <person name="Verma A."/>
            <person name="Krishnamurthi S."/>
        </authorList>
    </citation>
    <scope>NUCLEOTIDE SEQUENCE [LARGE SCALE GENOMIC DNA]</scope>
    <source>
        <strain evidence="8 9">T5054</strain>
    </source>
</reference>
<dbReference type="PROSITE" id="PS50983">
    <property type="entry name" value="FE_B12_PBP"/>
    <property type="match status" value="1"/>
</dbReference>
<dbReference type="OrthoDB" id="6160519at2"/>
<feature type="domain" description="Fe/B12 periplasmic-binding" evidence="7">
    <location>
        <begin position="37"/>
        <end position="302"/>
    </location>
</feature>
<evidence type="ECO:0000256" key="6">
    <source>
        <dbReference type="SAM" id="SignalP"/>
    </source>
</evidence>
<dbReference type="Pfam" id="PF01497">
    <property type="entry name" value="Peripla_BP_2"/>
    <property type="match status" value="1"/>
</dbReference>
<keyword evidence="4" id="KW-0408">Iron</keyword>
<keyword evidence="4" id="KW-0410">Iron transport</keyword>
<dbReference type="AlphaFoldDB" id="A0A1V2DQ43"/>
<comment type="caution">
    <text evidence="8">The sequence shown here is derived from an EMBL/GenBank/DDBJ whole genome shotgun (WGS) entry which is preliminary data.</text>
</comment>
<accession>A0A1V2DQ43</accession>
<sequence length="307" mass="33915">MTRGWWLFPMLCLTGWLQAAEPVVAYRSVTLPESPRRVVSLDDLSTELLVSLAIEPVGVGNLEGYRRWVGLGREHLTRSQSLGSAQQPNLERLVALKPDLIVGVSSLHAPLFERLDAIAPTLLYRVSLAPSTQDAVSAGERMLTHLAGLTGRQRQAGRVLAALRHALADARAVAEQQGIAREPLAVLYPLVHQGLFIVSNEQTLVVSLANRLAGRNPWPLTEAHALHRRIELRDLARKPDLNLLFIGGFDQAPFFDSPLWRALPVARRHRYGFLTSPYWSYGGPWSATVIVRQMADALRAMGPRQGG</sequence>
<dbReference type="GO" id="GO:0030288">
    <property type="term" value="C:outer membrane-bounded periplasmic space"/>
    <property type="evidence" value="ECO:0007669"/>
    <property type="project" value="TreeGrafter"/>
</dbReference>
<evidence type="ECO:0000256" key="2">
    <source>
        <dbReference type="ARBA" id="ARBA00008814"/>
    </source>
</evidence>